<protein>
    <submittedName>
        <fullName evidence="1">Uncharacterized protein</fullName>
    </submittedName>
</protein>
<reference evidence="1" key="2">
    <citation type="journal article" date="2015" name="Data Brief">
        <title>Shoot transcriptome of the giant reed, Arundo donax.</title>
        <authorList>
            <person name="Barrero R.A."/>
            <person name="Guerrero F.D."/>
            <person name="Moolhuijzen P."/>
            <person name="Goolsby J.A."/>
            <person name="Tidwell J."/>
            <person name="Bellgard S.E."/>
            <person name="Bellgard M.I."/>
        </authorList>
    </citation>
    <scope>NUCLEOTIDE SEQUENCE</scope>
    <source>
        <tissue evidence="1">Shoot tissue taken approximately 20 cm above the soil surface</tissue>
    </source>
</reference>
<accession>A0A0A8ZFQ5</accession>
<name>A0A0A8ZFQ5_ARUDO</name>
<organism evidence="1">
    <name type="scientific">Arundo donax</name>
    <name type="common">Giant reed</name>
    <name type="synonym">Donax arundinaceus</name>
    <dbReference type="NCBI Taxonomy" id="35708"/>
    <lineage>
        <taxon>Eukaryota</taxon>
        <taxon>Viridiplantae</taxon>
        <taxon>Streptophyta</taxon>
        <taxon>Embryophyta</taxon>
        <taxon>Tracheophyta</taxon>
        <taxon>Spermatophyta</taxon>
        <taxon>Magnoliopsida</taxon>
        <taxon>Liliopsida</taxon>
        <taxon>Poales</taxon>
        <taxon>Poaceae</taxon>
        <taxon>PACMAD clade</taxon>
        <taxon>Arundinoideae</taxon>
        <taxon>Arundineae</taxon>
        <taxon>Arundo</taxon>
    </lineage>
</organism>
<sequence>MLDLRLSNFCLSWWPFAGMTNQIGLKASSPQNFWKALLHQRLQVLHLPIRLLLLHGKRFLQSTQ</sequence>
<evidence type="ECO:0000313" key="1">
    <source>
        <dbReference type="EMBL" id="JAD33707.1"/>
    </source>
</evidence>
<dbReference type="AlphaFoldDB" id="A0A0A8ZFQ5"/>
<dbReference type="EMBL" id="GBRH01264188">
    <property type="protein sequence ID" value="JAD33707.1"/>
    <property type="molecule type" value="Transcribed_RNA"/>
</dbReference>
<reference evidence="1" key="1">
    <citation type="submission" date="2014-09" db="EMBL/GenBank/DDBJ databases">
        <authorList>
            <person name="Magalhaes I.L.F."/>
            <person name="Oliveira U."/>
            <person name="Santos F.R."/>
            <person name="Vidigal T.H.D.A."/>
            <person name="Brescovit A.D."/>
            <person name="Santos A.J."/>
        </authorList>
    </citation>
    <scope>NUCLEOTIDE SEQUENCE</scope>
    <source>
        <tissue evidence="1">Shoot tissue taken approximately 20 cm above the soil surface</tissue>
    </source>
</reference>
<proteinExistence type="predicted"/>